<dbReference type="KEGG" id="ahb:bsdtb5_22100"/>
<dbReference type="PROSITE" id="PS51257">
    <property type="entry name" value="PROKAR_LIPOPROTEIN"/>
    <property type="match status" value="1"/>
</dbReference>
<dbReference type="AlphaFoldDB" id="A0A7R7EL94"/>
<sequence>MKKKISILLMMMLVFTAVLSGCGKKTSSGPSFEIGSWNDKVFENKWLNMKFQIEDDWNIASDKEISELMGVAAETVSKINGTSKDALKAAADLKMVYGYMVSNAKNTMNVQLVFENLALSIGGTKYDEEKYLDKTLETLQNNQSIGYKVVDRTKKEIAGKKFHLLKVTGYEGKLIQEFYCLKKGKYMVDLFVTYSKDDEKAKEKFMKNISVLDNK</sequence>
<reference evidence="2 3" key="1">
    <citation type="submission" date="2020-11" db="EMBL/GenBank/DDBJ databases">
        <title>Draft genome sequencing of a Lachnospiraceae strain isolated from anoxic soil subjected to BSD treatment.</title>
        <authorList>
            <person name="Uek A."/>
            <person name="Tonouchi A."/>
        </authorList>
    </citation>
    <scope>NUCLEOTIDE SEQUENCE [LARGE SCALE GENOMIC DNA]</scope>
    <source>
        <strain evidence="2 3">TB5</strain>
    </source>
</reference>
<evidence type="ECO:0000313" key="3">
    <source>
        <dbReference type="Proteomes" id="UP000595897"/>
    </source>
</evidence>
<keyword evidence="1" id="KW-0732">Signal</keyword>
<name>A0A7R7EL94_9FIRM</name>
<accession>A0A7R7EL94</accession>
<keyword evidence="3" id="KW-1185">Reference proteome</keyword>
<evidence type="ECO:0000313" key="2">
    <source>
        <dbReference type="EMBL" id="BCN30915.1"/>
    </source>
</evidence>
<dbReference type="Proteomes" id="UP000595897">
    <property type="component" value="Chromosome"/>
</dbReference>
<dbReference type="RefSeq" id="WP_271712071.1">
    <property type="nucleotide sequence ID" value="NZ_AP024169.1"/>
</dbReference>
<protein>
    <recommendedName>
        <fullName evidence="4">Lipoprotein</fullName>
    </recommendedName>
</protein>
<organism evidence="2 3">
    <name type="scientific">Anaeromicropila herbilytica</name>
    <dbReference type="NCBI Taxonomy" id="2785025"/>
    <lineage>
        <taxon>Bacteria</taxon>
        <taxon>Bacillati</taxon>
        <taxon>Bacillota</taxon>
        <taxon>Clostridia</taxon>
        <taxon>Lachnospirales</taxon>
        <taxon>Lachnospiraceae</taxon>
        <taxon>Anaeromicropila</taxon>
    </lineage>
</organism>
<feature type="signal peptide" evidence="1">
    <location>
        <begin position="1"/>
        <end position="20"/>
    </location>
</feature>
<dbReference type="EMBL" id="AP024169">
    <property type="protein sequence ID" value="BCN30915.1"/>
    <property type="molecule type" value="Genomic_DNA"/>
</dbReference>
<evidence type="ECO:0000256" key="1">
    <source>
        <dbReference type="SAM" id="SignalP"/>
    </source>
</evidence>
<feature type="chain" id="PRO_5039380267" description="Lipoprotein" evidence="1">
    <location>
        <begin position="21"/>
        <end position="215"/>
    </location>
</feature>
<proteinExistence type="predicted"/>
<gene>
    <name evidence="2" type="ORF">bsdtb5_22100</name>
</gene>
<evidence type="ECO:0008006" key="4">
    <source>
        <dbReference type="Google" id="ProtNLM"/>
    </source>
</evidence>